<dbReference type="PANTHER" id="PTHR12919:SF20">
    <property type="entry name" value="SMALL RIBOSOMAL SUBUNIT PROTEIN BS16M"/>
    <property type="match status" value="1"/>
</dbReference>
<dbReference type="GO" id="GO:0015935">
    <property type="term" value="C:small ribosomal subunit"/>
    <property type="evidence" value="ECO:0007669"/>
    <property type="project" value="TreeGrafter"/>
</dbReference>
<dbReference type="STRING" id="1802513.A3E46_02565"/>
<dbReference type="Proteomes" id="UP000178313">
    <property type="component" value="Unassembled WGS sequence"/>
</dbReference>
<evidence type="ECO:0000256" key="2">
    <source>
        <dbReference type="ARBA" id="ARBA00023274"/>
    </source>
</evidence>
<dbReference type="InterPro" id="IPR000307">
    <property type="entry name" value="Ribosomal_bS16"/>
</dbReference>
<dbReference type="GO" id="GO:0005737">
    <property type="term" value="C:cytoplasm"/>
    <property type="evidence" value="ECO:0007669"/>
    <property type="project" value="UniProtKB-ARBA"/>
</dbReference>
<sequence length="73" mass="8110">MIKIRLAPFGVKQKPFYRIVAIDGSKKLTAPALDNLGYWQPSKDTLKIDKEKLKAWVGKGAVVTKAVADLIKK</sequence>
<dbReference type="PANTHER" id="PTHR12919">
    <property type="entry name" value="30S RIBOSOMAL PROTEIN S16"/>
    <property type="match status" value="1"/>
</dbReference>
<evidence type="ECO:0000256" key="3">
    <source>
        <dbReference type="ARBA" id="ARBA00035310"/>
    </source>
</evidence>
<dbReference type="AlphaFoldDB" id="A0A1F8B0V0"/>
<evidence type="ECO:0000313" key="5">
    <source>
        <dbReference type="Proteomes" id="UP000178313"/>
    </source>
</evidence>
<dbReference type="SUPFAM" id="SSF54565">
    <property type="entry name" value="Ribosomal protein S16"/>
    <property type="match status" value="1"/>
</dbReference>
<evidence type="ECO:0000313" key="4">
    <source>
        <dbReference type="EMBL" id="OGM57617.1"/>
    </source>
</evidence>
<keyword evidence="1 4" id="KW-0689">Ribosomal protein</keyword>
<reference evidence="4 5" key="1">
    <citation type="journal article" date="2016" name="Nat. Commun.">
        <title>Thousands of microbial genomes shed light on interconnected biogeochemical processes in an aquifer system.</title>
        <authorList>
            <person name="Anantharaman K."/>
            <person name="Brown C.T."/>
            <person name="Hug L.A."/>
            <person name="Sharon I."/>
            <person name="Castelle C.J."/>
            <person name="Probst A.J."/>
            <person name="Thomas B.C."/>
            <person name="Singh A."/>
            <person name="Wilkins M.J."/>
            <person name="Karaoz U."/>
            <person name="Brodie E.L."/>
            <person name="Williams K.H."/>
            <person name="Hubbard S.S."/>
            <person name="Banfield J.F."/>
        </authorList>
    </citation>
    <scope>NUCLEOTIDE SEQUENCE [LARGE SCALE GENOMIC DNA]</scope>
</reference>
<keyword evidence="2" id="KW-0687">Ribonucleoprotein</keyword>
<dbReference type="Pfam" id="PF00886">
    <property type="entry name" value="Ribosomal_S16"/>
    <property type="match status" value="1"/>
</dbReference>
<dbReference type="GO" id="GO:0003735">
    <property type="term" value="F:structural constituent of ribosome"/>
    <property type="evidence" value="ECO:0007669"/>
    <property type="project" value="InterPro"/>
</dbReference>
<proteinExistence type="predicted"/>
<dbReference type="EMBL" id="MGGZ01000006">
    <property type="protein sequence ID" value="OGM57617.1"/>
    <property type="molecule type" value="Genomic_DNA"/>
</dbReference>
<organism evidence="4 5">
    <name type="scientific">Candidatus Woesebacteria bacterium RIFCSPHIGHO2_12_FULL_46_16</name>
    <dbReference type="NCBI Taxonomy" id="1802513"/>
    <lineage>
        <taxon>Bacteria</taxon>
        <taxon>Candidatus Woeseibacteriota</taxon>
    </lineage>
</organism>
<dbReference type="Gene3D" id="3.30.1320.10">
    <property type="match status" value="1"/>
</dbReference>
<comment type="caution">
    <text evidence="4">The sequence shown here is derived from an EMBL/GenBank/DDBJ whole genome shotgun (WGS) entry which is preliminary data.</text>
</comment>
<evidence type="ECO:0000256" key="1">
    <source>
        <dbReference type="ARBA" id="ARBA00022980"/>
    </source>
</evidence>
<accession>A0A1F8B0V0</accession>
<protein>
    <recommendedName>
        <fullName evidence="3">30S ribosomal protein S16</fullName>
    </recommendedName>
</protein>
<gene>
    <name evidence="4" type="ORF">A3E46_02565</name>
</gene>
<dbReference type="NCBIfam" id="TIGR00002">
    <property type="entry name" value="S16"/>
    <property type="match status" value="1"/>
</dbReference>
<dbReference type="GO" id="GO:0006412">
    <property type="term" value="P:translation"/>
    <property type="evidence" value="ECO:0007669"/>
    <property type="project" value="InterPro"/>
</dbReference>
<dbReference type="InterPro" id="IPR023803">
    <property type="entry name" value="Ribosomal_bS16_dom_sf"/>
</dbReference>
<name>A0A1F8B0V0_9BACT</name>